<sequence length="71" mass="7658">MSGKRIFVASVLASNDSQSTSSTPNQEFSQPLIQYVDEGSTEPTTDIKPENATMSMPEPIPKLIVTSEARA</sequence>
<name>A0A556TXY9_BAGYA</name>
<feature type="region of interest" description="Disordered" evidence="1">
    <location>
        <begin position="37"/>
        <end position="71"/>
    </location>
</feature>
<gene>
    <name evidence="2" type="ORF">Baya_6321</name>
</gene>
<evidence type="ECO:0000313" key="3">
    <source>
        <dbReference type="Proteomes" id="UP000319801"/>
    </source>
</evidence>
<evidence type="ECO:0000256" key="1">
    <source>
        <dbReference type="SAM" id="MobiDB-lite"/>
    </source>
</evidence>
<dbReference type="EMBL" id="VCAZ01000028">
    <property type="protein sequence ID" value="TSL22025.1"/>
    <property type="molecule type" value="Genomic_DNA"/>
</dbReference>
<evidence type="ECO:0000313" key="2">
    <source>
        <dbReference type="EMBL" id="TSL22025.1"/>
    </source>
</evidence>
<reference evidence="2 3" key="1">
    <citation type="journal article" date="2019" name="Genome Biol. Evol.">
        <title>Whole-Genome Sequencing of the Giant Devil Catfish, Bagarius yarrelli.</title>
        <authorList>
            <person name="Jiang W."/>
            <person name="Lv Y."/>
            <person name="Cheng L."/>
            <person name="Yang K."/>
            <person name="Chao B."/>
            <person name="Wang X."/>
            <person name="Li Y."/>
            <person name="Pan X."/>
            <person name="You X."/>
            <person name="Zhang Y."/>
            <person name="Yang J."/>
            <person name="Li J."/>
            <person name="Zhang X."/>
            <person name="Liu S."/>
            <person name="Sun C."/>
            <person name="Yang J."/>
            <person name="Shi Q."/>
        </authorList>
    </citation>
    <scope>NUCLEOTIDE SEQUENCE [LARGE SCALE GENOMIC DNA]</scope>
    <source>
        <strain evidence="2">JWS20170419001</strain>
        <tissue evidence="2">Muscle</tissue>
    </source>
</reference>
<keyword evidence="3" id="KW-1185">Reference proteome</keyword>
<comment type="caution">
    <text evidence="2">The sequence shown here is derived from an EMBL/GenBank/DDBJ whole genome shotgun (WGS) entry which is preliminary data.</text>
</comment>
<dbReference type="AlphaFoldDB" id="A0A556TXY9"/>
<accession>A0A556TXY9</accession>
<feature type="region of interest" description="Disordered" evidence="1">
    <location>
        <begin position="12"/>
        <end position="31"/>
    </location>
</feature>
<protein>
    <submittedName>
        <fullName evidence="2">Uncharacterized protein</fullName>
    </submittedName>
</protein>
<organism evidence="2 3">
    <name type="scientific">Bagarius yarrelli</name>
    <name type="common">Goonch</name>
    <name type="synonym">Bagrus yarrelli</name>
    <dbReference type="NCBI Taxonomy" id="175774"/>
    <lineage>
        <taxon>Eukaryota</taxon>
        <taxon>Metazoa</taxon>
        <taxon>Chordata</taxon>
        <taxon>Craniata</taxon>
        <taxon>Vertebrata</taxon>
        <taxon>Euteleostomi</taxon>
        <taxon>Actinopterygii</taxon>
        <taxon>Neopterygii</taxon>
        <taxon>Teleostei</taxon>
        <taxon>Ostariophysi</taxon>
        <taxon>Siluriformes</taxon>
        <taxon>Sisoridae</taxon>
        <taxon>Sisorinae</taxon>
        <taxon>Bagarius</taxon>
    </lineage>
</organism>
<proteinExistence type="predicted"/>
<dbReference type="Proteomes" id="UP000319801">
    <property type="component" value="Unassembled WGS sequence"/>
</dbReference>